<evidence type="ECO:0000259" key="5">
    <source>
        <dbReference type="PROSITE" id="PS51891"/>
    </source>
</evidence>
<comment type="similarity">
    <text evidence="1">Belongs to the Gfa family.</text>
</comment>
<sequence>MIKADTVENIENSIFQGSCLCTAVRFSVQGNPEKVFICYCQDCVKNSGAPYQLCAKYHRSQLHIEGSGDGYVGTWVVTPTTSGAEKHKKFCTQCGCTLWTVPMNHAGENVIVRAALIDDGLERFAPQVEFFAGVKPSWVKSPDNIRSFVTMPGH</sequence>
<dbReference type="Pfam" id="PF04828">
    <property type="entry name" value="GFA"/>
    <property type="match status" value="1"/>
</dbReference>
<dbReference type="Proteomes" id="UP000254937">
    <property type="component" value="Unassembled WGS sequence"/>
</dbReference>
<dbReference type="Gene3D" id="3.90.1590.10">
    <property type="entry name" value="glutathione-dependent formaldehyde- activating enzyme (gfa)"/>
    <property type="match status" value="1"/>
</dbReference>
<dbReference type="PANTHER" id="PTHR33337:SF40">
    <property type="entry name" value="CENP-V_GFA DOMAIN-CONTAINING PROTEIN-RELATED"/>
    <property type="match status" value="1"/>
</dbReference>
<dbReference type="InterPro" id="IPR006913">
    <property type="entry name" value="CENP-V/GFA"/>
</dbReference>
<dbReference type="InterPro" id="IPR011057">
    <property type="entry name" value="Mss4-like_sf"/>
</dbReference>
<name>A0A370PRG7_ASPPH</name>
<protein>
    <recommendedName>
        <fullName evidence="5">CENP-V/GFA domain-containing protein</fullName>
    </recommendedName>
</protein>
<dbReference type="PANTHER" id="PTHR33337">
    <property type="entry name" value="GFA DOMAIN-CONTAINING PROTEIN"/>
    <property type="match status" value="1"/>
</dbReference>
<proteinExistence type="inferred from homology"/>
<evidence type="ECO:0000256" key="1">
    <source>
        <dbReference type="ARBA" id="ARBA00005495"/>
    </source>
</evidence>
<evidence type="ECO:0000256" key="3">
    <source>
        <dbReference type="ARBA" id="ARBA00022833"/>
    </source>
</evidence>
<dbReference type="PROSITE" id="PS51891">
    <property type="entry name" value="CENP_V_GFA"/>
    <property type="match status" value="1"/>
</dbReference>
<evidence type="ECO:0000256" key="4">
    <source>
        <dbReference type="ARBA" id="ARBA00023239"/>
    </source>
</evidence>
<dbReference type="GO" id="GO:0046872">
    <property type="term" value="F:metal ion binding"/>
    <property type="evidence" value="ECO:0007669"/>
    <property type="project" value="UniProtKB-KW"/>
</dbReference>
<keyword evidence="4" id="KW-0456">Lyase</keyword>
<dbReference type="GO" id="GO:0016846">
    <property type="term" value="F:carbon-sulfur lyase activity"/>
    <property type="evidence" value="ECO:0007669"/>
    <property type="project" value="InterPro"/>
</dbReference>
<dbReference type="SUPFAM" id="SSF51316">
    <property type="entry name" value="Mss4-like"/>
    <property type="match status" value="1"/>
</dbReference>
<evidence type="ECO:0000256" key="2">
    <source>
        <dbReference type="ARBA" id="ARBA00022723"/>
    </source>
</evidence>
<keyword evidence="7" id="KW-1185">Reference proteome</keyword>
<gene>
    <name evidence="6" type="ORF">M752DRAFT_290858</name>
</gene>
<keyword evidence="2" id="KW-0479">Metal-binding</keyword>
<organism evidence="6 7">
    <name type="scientific">Aspergillus phoenicis ATCC 13157</name>
    <dbReference type="NCBI Taxonomy" id="1353007"/>
    <lineage>
        <taxon>Eukaryota</taxon>
        <taxon>Fungi</taxon>
        <taxon>Dikarya</taxon>
        <taxon>Ascomycota</taxon>
        <taxon>Pezizomycotina</taxon>
        <taxon>Eurotiomycetes</taxon>
        <taxon>Eurotiomycetidae</taxon>
        <taxon>Eurotiales</taxon>
        <taxon>Aspergillaceae</taxon>
        <taxon>Aspergillus</taxon>
    </lineage>
</organism>
<reference evidence="6 7" key="1">
    <citation type="submission" date="2018-07" db="EMBL/GenBank/DDBJ databases">
        <title>Section-level genome sequencing of Aspergillus section Nigri to investigate inter- and intra-species variation.</title>
        <authorList>
            <consortium name="DOE Joint Genome Institute"/>
            <person name="Vesth T.C."/>
            <person name="Nybo J.L."/>
            <person name="Theobald S."/>
            <person name="Frisvad J.C."/>
            <person name="Larsen T.O."/>
            <person name="Nielsen K.F."/>
            <person name="Hoof J.B."/>
            <person name="Brandl J."/>
            <person name="Salamov A."/>
            <person name="Riley R."/>
            <person name="Gladden J.M."/>
            <person name="Phatale P."/>
            <person name="Nielsen M.T."/>
            <person name="Lyhne E.K."/>
            <person name="Kogle M.E."/>
            <person name="Strasser K."/>
            <person name="McDonnell E."/>
            <person name="Barry K."/>
            <person name="Clum A."/>
            <person name="Chen C."/>
            <person name="Nolan M."/>
            <person name="Sandor L."/>
            <person name="Kuo A."/>
            <person name="Lipzen A."/>
            <person name="Hainaut M."/>
            <person name="Drula E."/>
            <person name="Tsang A."/>
            <person name="Magnuson J.K."/>
            <person name="Henrissat B."/>
            <person name="Wiebenga A."/>
            <person name="Simmons B.A."/>
            <person name="Makela M.R."/>
            <person name="De vries R.P."/>
            <person name="Grigoriev I.V."/>
            <person name="Mortensen U.H."/>
            <person name="Baker S.E."/>
            <person name="Andersen M.R."/>
        </authorList>
    </citation>
    <scope>NUCLEOTIDE SEQUENCE [LARGE SCALE GENOMIC DNA]</scope>
    <source>
        <strain evidence="6 7">ATCC 13157</strain>
    </source>
</reference>
<feature type="domain" description="CENP-V/GFA" evidence="5">
    <location>
        <begin position="15"/>
        <end position="143"/>
    </location>
</feature>
<dbReference type="EMBL" id="KZ851848">
    <property type="protein sequence ID" value="RDK44788.1"/>
    <property type="molecule type" value="Genomic_DNA"/>
</dbReference>
<keyword evidence="3" id="KW-0862">Zinc</keyword>
<dbReference type="AlphaFoldDB" id="A0A370PRG7"/>
<accession>A0A370PRG7</accession>
<evidence type="ECO:0000313" key="6">
    <source>
        <dbReference type="EMBL" id="RDK44788.1"/>
    </source>
</evidence>
<evidence type="ECO:0000313" key="7">
    <source>
        <dbReference type="Proteomes" id="UP000254937"/>
    </source>
</evidence>